<keyword evidence="6 9" id="KW-1133">Transmembrane helix</keyword>
<gene>
    <name evidence="11" type="ORF">CAAU_0704</name>
</gene>
<dbReference type="STRING" id="857293.CAAU_0704"/>
<feature type="transmembrane region" description="Helical" evidence="9">
    <location>
        <begin position="55"/>
        <end position="76"/>
    </location>
</feature>
<evidence type="ECO:0000256" key="4">
    <source>
        <dbReference type="ARBA" id="ARBA00022692"/>
    </source>
</evidence>
<feature type="transmembrane region" description="Helical" evidence="9">
    <location>
        <begin position="6"/>
        <end position="35"/>
    </location>
</feature>
<evidence type="ECO:0000256" key="2">
    <source>
        <dbReference type="ARBA" id="ARBA00022448"/>
    </source>
</evidence>
<dbReference type="Proteomes" id="UP000007652">
    <property type="component" value="Unassembled WGS sequence"/>
</dbReference>
<keyword evidence="2 9" id="KW-0813">Transport</keyword>
<dbReference type="GO" id="GO:0016020">
    <property type="term" value="C:membrane"/>
    <property type="evidence" value="ECO:0007669"/>
    <property type="project" value="InterPro"/>
</dbReference>
<evidence type="ECO:0000259" key="10">
    <source>
        <dbReference type="Pfam" id="PF01699"/>
    </source>
</evidence>
<evidence type="ECO:0000313" key="11">
    <source>
        <dbReference type="EMBL" id="CCJ32788.1"/>
    </source>
</evidence>
<dbReference type="AlphaFoldDB" id="I7KSZ3"/>
<sequence length="344" mass="38471">MKKITLIILLIIFIVSLLNNIFILNLITTFCFLIIVAIKLSREINVLSYWFGDKLGGFISSTSGNLPELFISIFALKSNLIELVKSGLLGSIIGNMLLVLGLSILFGGIKYNEQRFNKIIARTNFSLLFLALSSLIIASTISFQGKLNTHKSCIFSFYIAIILLLIYVLGLIFSLVTHKNLFLVHSDENNNENNIKKTNFILIIILLIIAYTLSEHLVSLINTAITKFKIPEKIMGIIIMPLIGNVAEYITAIYASLKDKINLSIEISIGSSMQLLLFTLPTIIIIAFLLGLPLTLVYSFYELIILIISIGLAFFVFQDGKSYWLEGAILLASYLIIILGYWLI</sequence>
<dbReference type="eggNOG" id="COG0387">
    <property type="taxonomic scope" value="Bacteria"/>
</dbReference>
<dbReference type="PANTHER" id="PTHR31503:SF22">
    <property type="entry name" value="VACUOLAR CALCIUM ION TRANSPORTER"/>
    <property type="match status" value="1"/>
</dbReference>
<evidence type="ECO:0000313" key="12">
    <source>
        <dbReference type="Proteomes" id="UP000007652"/>
    </source>
</evidence>
<dbReference type="InterPro" id="IPR004798">
    <property type="entry name" value="CAX-like"/>
</dbReference>
<dbReference type="NCBIfam" id="TIGR00378">
    <property type="entry name" value="cax"/>
    <property type="match status" value="1"/>
</dbReference>
<feature type="domain" description="Sodium/calcium exchanger membrane region" evidence="10">
    <location>
        <begin position="200"/>
        <end position="339"/>
    </location>
</feature>
<feature type="transmembrane region" description="Helical" evidence="9">
    <location>
        <begin position="324"/>
        <end position="343"/>
    </location>
</feature>
<comment type="caution">
    <text evidence="9">Lacks conserved residue(s) required for the propagation of feature annotation.</text>
</comment>
<keyword evidence="12" id="KW-1185">Reference proteome</keyword>
<comment type="caution">
    <text evidence="11">The sequence shown here is derived from an EMBL/GenBank/DDBJ whole genome shotgun (WGS) entry which is preliminary data.</text>
</comment>
<dbReference type="InterPro" id="IPR004713">
    <property type="entry name" value="CaH_exchang"/>
</dbReference>
<feature type="domain" description="Sodium/calcium exchanger membrane region" evidence="10">
    <location>
        <begin position="26"/>
        <end position="175"/>
    </location>
</feature>
<keyword evidence="5 9" id="KW-0106">Calcium</keyword>
<comment type="function">
    <text evidence="9">Ca(+)/H(+) antiporter that extrudes calcium in exchange for external protons.</text>
</comment>
<keyword evidence="4 9" id="KW-0812">Transmembrane</keyword>
<dbReference type="GO" id="GO:0006874">
    <property type="term" value="P:intracellular calcium ion homeostasis"/>
    <property type="evidence" value="ECO:0007669"/>
    <property type="project" value="TreeGrafter"/>
</dbReference>
<dbReference type="GO" id="GO:0012505">
    <property type="term" value="C:endomembrane system"/>
    <property type="evidence" value="ECO:0007669"/>
    <property type="project" value="UniProtKB-SubCell"/>
</dbReference>
<dbReference type="RefSeq" id="WP_008908064.1">
    <property type="nucleotide sequence ID" value="NZ_CAKP01000032.1"/>
</dbReference>
<feature type="transmembrane region" description="Helical" evidence="9">
    <location>
        <begin position="275"/>
        <end position="292"/>
    </location>
</feature>
<keyword evidence="9" id="KW-0050">Antiport</keyword>
<proteinExistence type="inferred from homology"/>
<name>I7KSZ3_9CLOT</name>
<feature type="transmembrane region" description="Helical" evidence="9">
    <location>
        <begin position="234"/>
        <end position="255"/>
    </location>
</feature>
<dbReference type="EMBL" id="CAKP01000032">
    <property type="protein sequence ID" value="CCJ32788.1"/>
    <property type="molecule type" value="Genomic_DNA"/>
</dbReference>
<evidence type="ECO:0000256" key="9">
    <source>
        <dbReference type="RuleBase" id="RU365028"/>
    </source>
</evidence>
<dbReference type="InterPro" id="IPR044880">
    <property type="entry name" value="NCX_ion-bd_dom_sf"/>
</dbReference>
<organism evidence="11 12">
    <name type="scientific">Caloramator australicus RC3</name>
    <dbReference type="NCBI Taxonomy" id="857293"/>
    <lineage>
        <taxon>Bacteria</taxon>
        <taxon>Bacillati</taxon>
        <taxon>Bacillota</taxon>
        <taxon>Clostridia</taxon>
        <taxon>Eubacteriales</taxon>
        <taxon>Clostridiaceae</taxon>
        <taxon>Caloramator</taxon>
    </lineage>
</organism>
<keyword evidence="7 9" id="KW-0406">Ion transport</keyword>
<accession>I7KSZ3</accession>
<reference evidence="11 12" key="1">
    <citation type="journal article" date="2011" name="J. Bacteriol.">
        <title>Draft genome sequence of Caloramator australicus strain RC3T, a thermoanaerobe from the Great Artesian Basin of Australia.</title>
        <authorList>
            <person name="Ogg C.D."/>
            <person name="Patel B.K.C."/>
        </authorList>
    </citation>
    <scope>NUCLEOTIDE SEQUENCE [LARGE SCALE GENOMIC DNA]</scope>
    <source>
        <strain evidence="11 12">RC3</strain>
    </source>
</reference>
<feature type="transmembrane region" description="Helical" evidence="9">
    <location>
        <begin position="119"/>
        <end position="143"/>
    </location>
</feature>
<evidence type="ECO:0000256" key="1">
    <source>
        <dbReference type="ARBA" id="ARBA00004127"/>
    </source>
</evidence>
<dbReference type="InterPro" id="IPR004837">
    <property type="entry name" value="NaCa_Exmemb"/>
</dbReference>
<comment type="similarity">
    <text evidence="9">Belongs to the Ca(2+):cation antiporter (CaCA) (TC 2.A.19) family.</text>
</comment>
<evidence type="ECO:0000256" key="3">
    <source>
        <dbReference type="ARBA" id="ARBA00022568"/>
    </source>
</evidence>
<dbReference type="Pfam" id="PF01699">
    <property type="entry name" value="Na_Ca_ex"/>
    <property type="match status" value="2"/>
</dbReference>
<evidence type="ECO:0000256" key="7">
    <source>
        <dbReference type="ARBA" id="ARBA00023065"/>
    </source>
</evidence>
<evidence type="ECO:0000256" key="8">
    <source>
        <dbReference type="ARBA" id="ARBA00023136"/>
    </source>
</evidence>
<keyword evidence="8 9" id="KW-0472">Membrane</keyword>
<evidence type="ECO:0000256" key="5">
    <source>
        <dbReference type="ARBA" id="ARBA00022837"/>
    </source>
</evidence>
<dbReference type="PANTHER" id="PTHR31503">
    <property type="entry name" value="VACUOLAR CALCIUM ION TRANSPORTER"/>
    <property type="match status" value="1"/>
</dbReference>
<feature type="transmembrane region" description="Helical" evidence="9">
    <location>
        <begin position="198"/>
        <end position="214"/>
    </location>
</feature>
<feature type="transmembrane region" description="Helical" evidence="9">
    <location>
        <begin position="155"/>
        <end position="177"/>
    </location>
</feature>
<feature type="transmembrane region" description="Helical" evidence="9">
    <location>
        <begin position="298"/>
        <end position="317"/>
    </location>
</feature>
<keyword evidence="3 9" id="KW-0109">Calcium transport</keyword>
<comment type="subcellular location">
    <subcellularLocation>
        <location evidence="1">Endomembrane system</location>
        <topology evidence="1">Multi-pass membrane protein</topology>
    </subcellularLocation>
</comment>
<evidence type="ECO:0000256" key="6">
    <source>
        <dbReference type="ARBA" id="ARBA00022989"/>
    </source>
</evidence>
<dbReference type="GO" id="GO:0015369">
    <property type="term" value="F:calcium:proton antiporter activity"/>
    <property type="evidence" value="ECO:0007669"/>
    <property type="project" value="UniProtKB-UniRule"/>
</dbReference>
<protein>
    <recommendedName>
        <fullName evidence="9">Ca(2+)/H(+) antiporter</fullName>
    </recommendedName>
</protein>
<feature type="transmembrane region" description="Helical" evidence="9">
    <location>
        <begin position="88"/>
        <end position="107"/>
    </location>
</feature>
<dbReference type="Gene3D" id="1.20.1420.30">
    <property type="entry name" value="NCX, central ion-binding region"/>
    <property type="match status" value="1"/>
</dbReference>